<dbReference type="Proteomes" id="UP000247978">
    <property type="component" value="Unassembled WGS sequence"/>
</dbReference>
<sequence length="113" mass="13084">MTRFITVSLLLVVFFFGGMSYGAFEKERLTTKQVANEEIEQEVVTEEVEPVMVKEKEIEKAAASIELETVHEPVKIEEDHTVHKTASFFEKIVTSLYEFVIQVMYKIANLFFE</sequence>
<dbReference type="RefSeq" id="WP_110395452.1">
    <property type="nucleotide sequence ID" value="NZ_JBHUHB010000001.1"/>
</dbReference>
<gene>
    <name evidence="1" type="ORF">DFR56_10764</name>
</gene>
<dbReference type="AlphaFoldDB" id="A0A2V3W2Q7"/>
<comment type="caution">
    <text evidence="1">The sequence shown here is derived from an EMBL/GenBank/DDBJ whole genome shotgun (WGS) entry which is preliminary data.</text>
</comment>
<name>A0A2V3W2Q7_9BACI</name>
<proteinExistence type="predicted"/>
<protein>
    <submittedName>
        <fullName evidence="1">Uncharacterized protein</fullName>
    </submittedName>
</protein>
<organism evidence="1 2">
    <name type="scientific">Pseudogracilibacillus auburnensis</name>
    <dbReference type="NCBI Taxonomy" id="1494959"/>
    <lineage>
        <taxon>Bacteria</taxon>
        <taxon>Bacillati</taxon>
        <taxon>Bacillota</taxon>
        <taxon>Bacilli</taxon>
        <taxon>Bacillales</taxon>
        <taxon>Bacillaceae</taxon>
        <taxon>Pseudogracilibacillus</taxon>
    </lineage>
</organism>
<evidence type="ECO:0000313" key="1">
    <source>
        <dbReference type="EMBL" id="PXW86545.1"/>
    </source>
</evidence>
<evidence type="ECO:0000313" key="2">
    <source>
        <dbReference type="Proteomes" id="UP000247978"/>
    </source>
</evidence>
<reference evidence="1 2" key="1">
    <citation type="submission" date="2018-05" db="EMBL/GenBank/DDBJ databases">
        <title>Genomic Encyclopedia of Type Strains, Phase IV (KMG-IV): sequencing the most valuable type-strain genomes for metagenomic binning, comparative biology and taxonomic classification.</title>
        <authorList>
            <person name="Goeker M."/>
        </authorList>
    </citation>
    <scope>NUCLEOTIDE SEQUENCE [LARGE SCALE GENOMIC DNA]</scope>
    <source>
        <strain evidence="1 2">DSM 28556</strain>
    </source>
</reference>
<accession>A0A2V3W2Q7</accession>
<keyword evidence="2" id="KW-1185">Reference proteome</keyword>
<dbReference type="OrthoDB" id="2721399at2"/>
<dbReference type="EMBL" id="QJJQ01000007">
    <property type="protein sequence ID" value="PXW86545.1"/>
    <property type="molecule type" value="Genomic_DNA"/>
</dbReference>